<keyword evidence="1" id="KW-0472">Membrane</keyword>
<keyword evidence="3" id="KW-1185">Reference proteome</keyword>
<evidence type="ECO:0000313" key="2">
    <source>
        <dbReference type="EMBL" id="PPQ74647.1"/>
    </source>
</evidence>
<evidence type="ECO:0000313" key="3">
    <source>
        <dbReference type="Proteomes" id="UP000284706"/>
    </source>
</evidence>
<dbReference type="InParanoid" id="A0A409W7Z8"/>
<name>A0A409W7Z8_9AGAR</name>
<accession>A0A409W7Z8</accession>
<proteinExistence type="predicted"/>
<organism evidence="2 3">
    <name type="scientific">Gymnopilus dilepis</name>
    <dbReference type="NCBI Taxonomy" id="231916"/>
    <lineage>
        <taxon>Eukaryota</taxon>
        <taxon>Fungi</taxon>
        <taxon>Dikarya</taxon>
        <taxon>Basidiomycota</taxon>
        <taxon>Agaricomycotina</taxon>
        <taxon>Agaricomycetes</taxon>
        <taxon>Agaricomycetidae</taxon>
        <taxon>Agaricales</taxon>
        <taxon>Agaricineae</taxon>
        <taxon>Hymenogastraceae</taxon>
        <taxon>Gymnopilus</taxon>
    </lineage>
</organism>
<keyword evidence="1" id="KW-1133">Transmembrane helix</keyword>
<gene>
    <name evidence="2" type="ORF">CVT26_005691</name>
</gene>
<feature type="transmembrane region" description="Helical" evidence="1">
    <location>
        <begin position="39"/>
        <end position="62"/>
    </location>
</feature>
<dbReference type="EMBL" id="NHYE01005325">
    <property type="protein sequence ID" value="PPQ74647.1"/>
    <property type="molecule type" value="Genomic_DNA"/>
</dbReference>
<comment type="caution">
    <text evidence="2">The sequence shown here is derived from an EMBL/GenBank/DDBJ whole genome shotgun (WGS) entry which is preliminary data.</text>
</comment>
<dbReference type="AlphaFoldDB" id="A0A409W7Z8"/>
<dbReference type="Proteomes" id="UP000284706">
    <property type="component" value="Unassembled WGS sequence"/>
</dbReference>
<sequence length="334" mass="36228">MSSSRQNQNATNGHPIHPINTNGFVGNALESDVPITRPIAISLVICGLILLLFFGFFSKAILAKKGTIKLKAPPALDLEEASIKDSDQNRHLQSAFLKSCFDTYPRRFGSSSPRLGFSNNVLDTPTSTSVFRLSYLSSLADNITIPPPAYSSRTHTLVSRNSPSISFLDQIPPSLTRPKRMRRSFPAVTKEKQAFPLVPPPPIISSPISLPDSPLPGPPIEHEYSPKPSIYLIPELSPMSPIQISAASYTAGDTPQVSLIAPLDSRRMSEHITANVSSVCSCACHESPSQSSVPDRRRPRPRPIYIPARSLVSLSCQEFSDCSSLASSQIGLAL</sequence>
<keyword evidence="1" id="KW-0812">Transmembrane</keyword>
<reference evidence="2 3" key="1">
    <citation type="journal article" date="2018" name="Evol. Lett.">
        <title>Horizontal gene cluster transfer increased hallucinogenic mushroom diversity.</title>
        <authorList>
            <person name="Reynolds H.T."/>
            <person name="Vijayakumar V."/>
            <person name="Gluck-Thaler E."/>
            <person name="Korotkin H.B."/>
            <person name="Matheny P.B."/>
            <person name="Slot J.C."/>
        </authorList>
    </citation>
    <scope>NUCLEOTIDE SEQUENCE [LARGE SCALE GENOMIC DNA]</scope>
    <source>
        <strain evidence="2 3">SRW20</strain>
    </source>
</reference>
<dbReference type="OrthoDB" id="10580844at2759"/>
<protein>
    <submittedName>
        <fullName evidence="2">Uncharacterized protein</fullName>
    </submittedName>
</protein>
<evidence type="ECO:0000256" key="1">
    <source>
        <dbReference type="SAM" id="Phobius"/>
    </source>
</evidence>